<protein>
    <submittedName>
        <fullName evidence="2">Uncharacterized protein</fullName>
    </submittedName>
</protein>
<dbReference type="AlphaFoldDB" id="A0A484FG50"/>
<keyword evidence="3" id="KW-1185">Reference proteome</keyword>
<evidence type="ECO:0000313" key="3">
    <source>
        <dbReference type="Proteomes" id="UP000014480"/>
    </source>
</evidence>
<evidence type="ECO:0000313" key="2">
    <source>
        <dbReference type="EMBL" id="TDZ16566.1"/>
    </source>
</evidence>
<comment type="caution">
    <text evidence="2">The sequence shown here is derived from an EMBL/GenBank/DDBJ whole genome shotgun (WGS) entry which is preliminary data.</text>
</comment>
<evidence type="ECO:0000256" key="1">
    <source>
        <dbReference type="SAM" id="MobiDB-lite"/>
    </source>
</evidence>
<gene>
    <name evidence="2" type="ORF">Cob_v010522</name>
</gene>
<dbReference type="Proteomes" id="UP000014480">
    <property type="component" value="Unassembled WGS sequence"/>
</dbReference>
<feature type="region of interest" description="Disordered" evidence="1">
    <location>
        <begin position="1"/>
        <end position="29"/>
    </location>
</feature>
<accession>A0A484FG50</accession>
<proteinExistence type="predicted"/>
<dbReference type="EMBL" id="AMCV02000034">
    <property type="protein sequence ID" value="TDZ16566.1"/>
    <property type="molecule type" value="Genomic_DNA"/>
</dbReference>
<reference evidence="3" key="1">
    <citation type="journal article" date="2013" name="New Phytol.">
        <title>Comparative genomic and transcriptomic analyses reveal the hemibiotrophic stage shift of Colletotrichum fungi.</title>
        <authorList>
            <person name="Gan P."/>
            <person name="Ikeda K."/>
            <person name="Irieda H."/>
            <person name="Narusaka M."/>
            <person name="O'Connell R.J."/>
            <person name="Narusaka Y."/>
            <person name="Takano Y."/>
            <person name="Kubo Y."/>
            <person name="Shirasu K."/>
        </authorList>
    </citation>
    <scope>NUCLEOTIDE SEQUENCE [LARGE SCALE GENOMIC DNA]</scope>
    <source>
        <strain evidence="3">104-T / ATCC 96160 / CBS 514.97 / LARS 414 / MAFF 240422</strain>
    </source>
</reference>
<organism evidence="2 3">
    <name type="scientific">Colletotrichum orbiculare (strain 104-T / ATCC 96160 / CBS 514.97 / LARS 414 / MAFF 240422)</name>
    <name type="common">Cucumber anthracnose fungus</name>
    <name type="synonym">Colletotrichum lagenarium</name>
    <dbReference type="NCBI Taxonomy" id="1213857"/>
    <lineage>
        <taxon>Eukaryota</taxon>
        <taxon>Fungi</taxon>
        <taxon>Dikarya</taxon>
        <taxon>Ascomycota</taxon>
        <taxon>Pezizomycotina</taxon>
        <taxon>Sordariomycetes</taxon>
        <taxon>Hypocreomycetidae</taxon>
        <taxon>Glomerellales</taxon>
        <taxon>Glomerellaceae</taxon>
        <taxon>Colletotrichum</taxon>
        <taxon>Colletotrichum orbiculare species complex</taxon>
    </lineage>
</organism>
<sequence length="115" mass="12422">MWHETPFEGRNQFSPPSHPSPDSAPNPSLQVHRITTGVAPHFAVASPVARHDWLSVYILQTGDAEQIAESSGGAPVSKFTHFIDMDGGVSACSSTLHEKIQSFETVSTCSMVVRC</sequence>
<reference evidence="3" key="2">
    <citation type="journal article" date="2019" name="Mol. Plant Microbe Interact.">
        <title>Genome sequence resources for four phytopathogenic fungi from the Colletotrichum orbiculare species complex.</title>
        <authorList>
            <person name="Gan P."/>
            <person name="Tsushima A."/>
            <person name="Narusaka M."/>
            <person name="Narusaka Y."/>
            <person name="Takano Y."/>
            <person name="Kubo Y."/>
            <person name="Shirasu K."/>
        </authorList>
    </citation>
    <scope>GENOME REANNOTATION</scope>
    <source>
        <strain evidence="3">104-T / ATCC 96160 / CBS 514.97 / LARS 414 / MAFF 240422</strain>
    </source>
</reference>
<name>A0A484FG50_COLOR</name>